<dbReference type="OrthoDB" id="3363286at2759"/>
<dbReference type="GeneID" id="81368349"/>
<feature type="compositionally biased region" description="Polar residues" evidence="1">
    <location>
        <begin position="161"/>
        <end position="176"/>
    </location>
</feature>
<reference evidence="2" key="2">
    <citation type="journal article" date="2023" name="IMA Fungus">
        <title>Comparative genomic study of the Penicillium genus elucidates a diverse pangenome and 15 lateral gene transfer events.</title>
        <authorList>
            <person name="Petersen C."/>
            <person name="Sorensen T."/>
            <person name="Nielsen M.R."/>
            <person name="Sondergaard T.E."/>
            <person name="Sorensen J.L."/>
            <person name="Fitzpatrick D.A."/>
            <person name="Frisvad J.C."/>
            <person name="Nielsen K.L."/>
        </authorList>
    </citation>
    <scope>NUCLEOTIDE SEQUENCE</scope>
    <source>
        <strain evidence="2">IBT 29677</strain>
    </source>
</reference>
<evidence type="ECO:0000313" key="3">
    <source>
        <dbReference type="Proteomes" id="UP001147747"/>
    </source>
</evidence>
<protein>
    <submittedName>
        <fullName evidence="2">Uncharacterized protein</fullName>
    </submittedName>
</protein>
<proteinExistence type="predicted"/>
<feature type="compositionally biased region" description="Basic residues" evidence="1">
    <location>
        <begin position="83"/>
        <end position="92"/>
    </location>
</feature>
<evidence type="ECO:0000313" key="2">
    <source>
        <dbReference type="EMBL" id="KAJ5396619.1"/>
    </source>
</evidence>
<feature type="region of interest" description="Disordered" evidence="1">
    <location>
        <begin position="37"/>
        <end position="100"/>
    </location>
</feature>
<dbReference type="Proteomes" id="UP001147747">
    <property type="component" value="Unassembled WGS sequence"/>
</dbReference>
<evidence type="ECO:0000256" key="1">
    <source>
        <dbReference type="SAM" id="MobiDB-lite"/>
    </source>
</evidence>
<dbReference type="AlphaFoldDB" id="A0A9X0B9F8"/>
<name>A0A9X0B9F8_9EURO</name>
<accession>A0A9X0B9F8</accession>
<dbReference type="RefSeq" id="XP_056488671.1">
    <property type="nucleotide sequence ID" value="XM_056629369.1"/>
</dbReference>
<comment type="caution">
    <text evidence="2">The sequence shown here is derived from an EMBL/GenBank/DDBJ whole genome shotgun (WGS) entry which is preliminary data.</text>
</comment>
<feature type="region of interest" description="Disordered" evidence="1">
    <location>
        <begin position="161"/>
        <end position="187"/>
    </location>
</feature>
<gene>
    <name evidence="2" type="ORF">N7509_004732</name>
</gene>
<keyword evidence="3" id="KW-1185">Reference proteome</keyword>
<dbReference type="EMBL" id="JAPZBU010000006">
    <property type="protein sequence ID" value="KAJ5396619.1"/>
    <property type="molecule type" value="Genomic_DNA"/>
</dbReference>
<reference evidence="2" key="1">
    <citation type="submission" date="2022-12" db="EMBL/GenBank/DDBJ databases">
        <authorList>
            <person name="Petersen C."/>
        </authorList>
    </citation>
    <scope>NUCLEOTIDE SEQUENCE</scope>
    <source>
        <strain evidence="2">IBT 29677</strain>
    </source>
</reference>
<sequence length="403" mass="44975">MMECASHRLSHATLRLRVFRQLYISNTGPRFLNRSISTSSAQLSQAHHEAPSPTPPSPSSSTKDYIPPSKRLPQSPVITHPRSGFKKIHKPRPKPEDNAELKKNPWAAALASPVRFCVTTGTRLPRRLMGVYGLIKRPNTNHNYLLPLDLLKDSIQNRSAKSEGESLTSESKTNADANVASGGDVSPSISRGSTFNHSLHMVTLRPLIQAATPHLASRMGKRAGVAKLIPYRWKIPIGPLGANDLRDCVWRDDMPDYLLRLMREDIVKRLVNFSERLEEDRDIVWEALDIDEYSDSALETALGNTEPLEYEACGAVLLFAPKPQHEAESGSASKTVVHPRTQSTIPVFDLSVLLSENVLETLRTSSCAHLESEALFFRPNGGREDNSLMLYLWKLQRYLAENS</sequence>
<organism evidence="2 3">
    <name type="scientific">Penicillium cosmopolitanum</name>
    <dbReference type="NCBI Taxonomy" id="1131564"/>
    <lineage>
        <taxon>Eukaryota</taxon>
        <taxon>Fungi</taxon>
        <taxon>Dikarya</taxon>
        <taxon>Ascomycota</taxon>
        <taxon>Pezizomycotina</taxon>
        <taxon>Eurotiomycetes</taxon>
        <taxon>Eurotiomycetidae</taxon>
        <taxon>Eurotiales</taxon>
        <taxon>Aspergillaceae</taxon>
        <taxon>Penicillium</taxon>
    </lineage>
</organism>